<reference evidence="2" key="1">
    <citation type="journal article" date="2019" name="Int. J. Syst. Evol. Microbiol.">
        <title>The Global Catalogue of Microorganisms (GCM) 10K type strain sequencing project: providing services to taxonomists for standard genome sequencing and annotation.</title>
        <authorList>
            <consortium name="The Broad Institute Genomics Platform"/>
            <consortium name="The Broad Institute Genome Sequencing Center for Infectious Disease"/>
            <person name="Wu L."/>
            <person name="Ma J."/>
        </authorList>
    </citation>
    <scope>NUCLEOTIDE SEQUENCE [LARGE SCALE GENOMIC DNA]</scope>
    <source>
        <strain evidence="2">JCM 15572</strain>
    </source>
</reference>
<gene>
    <name evidence="1" type="ORF">GCM10009804_28500</name>
</gene>
<sequence length="116" mass="12089">MVIKLTAGAGEAERVNQAFTVGASAVAAGADVSFWLTGDSVFFAVPGRAEEFELPHAAPLANLVAAVLEGGRLTVCTQCAKRRELTERDLMPGTRIAGAPAFVEEILADGVQAIVY</sequence>
<comment type="caution">
    <text evidence="1">The sequence shown here is derived from an EMBL/GenBank/DDBJ whole genome shotgun (WGS) entry which is preliminary data.</text>
</comment>
<organism evidence="1 2">
    <name type="scientific">Kribbella hippodromi</name>
    <dbReference type="NCBI Taxonomy" id="434347"/>
    <lineage>
        <taxon>Bacteria</taxon>
        <taxon>Bacillati</taxon>
        <taxon>Actinomycetota</taxon>
        <taxon>Actinomycetes</taxon>
        <taxon>Propionibacteriales</taxon>
        <taxon>Kribbellaceae</taxon>
        <taxon>Kribbella</taxon>
    </lineage>
</organism>
<dbReference type="Gene3D" id="3.40.1260.10">
    <property type="entry name" value="DsrEFH-like"/>
    <property type="match status" value="1"/>
</dbReference>
<dbReference type="SUPFAM" id="SSF75169">
    <property type="entry name" value="DsrEFH-like"/>
    <property type="match status" value="1"/>
</dbReference>
<protein>
    <submittedName>
        <fullName evidence="1">DsrE family protein</fullName>
    </submittedName>
</protein>
<proteinExistence type="predicted"/>
<dbReference type="InterPro" id="IPR027396">
    <property type="entry name" value="DsrEFH-like"/>
</dbReference>
<dbReference type="Proteomes" id="UP001501705">
    <property type="component" value="Unassembled WGS sequence"/>
</dbReference>
<accession>A0ABP4P0G4</accession>
<name>A0ABP4P0G4_9ACTN</name>
<evidence type="ECO:0000313" key="1">
    <source>
        <dbReference type="EMBL" id="GAA1570360.1"/>
    </source>
</evidence>
<dbReference type="Pfam" id="PF02635">
    <property type="entry name" value="DsrE"/>
    <property type="match status" value="1"/>
</dbReference>
<evidence type="ECO:0000313" key="2">
    <source>
        <dbReference type="Proteomes" id="UP001501705"/>
    </source>
</evidence>
<dbReference type="EMBL" id="BAAAPH010000008">
    <property type="protein sequence ID" value="GAA1570360.1"/>
    <property type="molecule type" value="Genomic_DNA"/>
</dbReference>
<dbReference type="InterPro" id="IPR003787">
    <property type="entry name" value="Sulphur_relay_DsrE/F-like"/>
</dbReference>
<keyword evidence="2" id="KW-1185">Reference proteome</keyword>